<feature type="domain" description="Choice-of-anchor I" evidence="1">
    <location>
        <begin position="50"/>
        <end position="565"/>
    </location>
</feature>
<dbReference type="AlphaFoldDB" id="A0A094QB98"/>
<dbReference type="EMBL" id="JNSL01000020">
    <property type="protein sequence ID" value="KGA20692.1"/>
    <property type="molecule type" value="Genomic_DNA"/>
</dbReference>
<comment type="caution">
    <text evidence="2">The sequence shown here is derived from an EMBL/GenBank/DDBJ whole genome shotgun (WGS) entry which is preliminary data.</text>
</comment>
<gene>
    <name evidence="2" type="ORF">GM51_4975</name>
</gene>
<proteinExistence type="predicted"/>
<dbReference type="PANTHER" id="PTHR46928">
    <property type="entry name" value="MESENCHYME-SPECIFIC CELL SURFACE GLYCOPROTEIN"/>
    <property type="match status" value="1"/>
</dbReference>
<dbReference type="InterPro" id="IPR011048">
    <property type="entry name" value="Haem_d1_sf"/>
</dbReference>
<name>A0A094QB98_9ZZZZ</name>
<dbReference type="SUPFAM" id="SSF51004">
    <property type="entry name" value="C-terminal (heme d1) domain of cytochrome cd1-nitrite reductase"/>
    <property type="match status" value="1"/>
</dbReference>
<dbReference type="InterPro" id="IPR052956">
    <property type="entry name" value="Mesenchyme-surface_protein"/>
</dbReference>
<evidence type="ECO:0000313" key="2">
    <source>
        <dbReference type="EMBL" id="KGA20692.1"/>
    </source>
</evidence>
<sequence length="661" mass="68723">MKHLKPTIILTLTASLLLSATSLLTAQSVGAATETGAGLKFLGRWVSGSGIGGAEISAFDAATSRIYVTNGATNQIDIVDISDPTAPKKVKSLDLAAKGVTGIQSVAAKNGTIAIAASMTSSQAPGKVFLADTDGELLESAPNGVDVGSLPDHVTFSPDGQFVLSANEGEPKSYCLTDGKLPTTTDPYGSVSIIDVNAATPVATTLTFEAFDERASAIAFEGGRIFGPNATVAQDLEPEYISVSPDSKYAFVTLQENNTIATIDLATKAILNLTPLGYKDHSKVGKGLDSNNKDLAAVIAPQSTMGMYLPDAIASTRAGGVNYLFTANEGDSRSYPCVMGGTSATTIQDEDASFSKIADSSVSKTLTADAAIGQLKTTPFAPASVAGSPVTSSTKVKSAYSFGTRSFSVWKANTVSGIFKADLVYDSGDLLENLAKEQRGNLFNSDWDTKTGAIKAIDARSASKGPEPEGIAIGSAYNRKWMALTLERDGGVALFDVTNPVIPKYVDYINTSIPTGNIVTGKATATAGDVSPEGVMFVQPMDSPTATALVIVSYELSGTVAIYEIPSKRPHAPTGMKISVNDKGLKVNFAASKIKGWSGSAKYVAVCTSVTGTRYTASSTKSPVVVKMPFTAKRSYRCTLQAKSSTGNSAILTSKTVYGSK</sequence>
<dbReference type="PANTHER" id="PTHR46928:SF1">
    <property type="entry name" value="MESENCHYME-SPECIFIC CELL SURFACE GLYCOPROTEIN"/>
    <property type="match status" value="1"/>
</dbReference>
<dbReference type="Pfam" id="PF22494">
    <property type="entry name" value="choice_anch_I"/>
    <property type="match status" value="1"/>
</dbReference>
<organism evidence="2">
    <name type="scientific">freshwater metagenome</name>
    <dbReference type="NCBI Taxonomy" id="449393"/>
    <lineage>
        <taxon>unclassified sequences</taxon>
        <taxon>metagenomes</taxon>
        <taxon>ecological metagenomes</taxon>
    </lineage>
</organism>
<dbReference type="Gene3D" id="2.130.10.10">
    <property type="entry name" value="YVTN repeat-like/Quinoprotein amine dehydrogenase"/>
    <property type="match status" value="1"/>
</dbReference>
<dbReference type="InterPro" id="IPR055188">
    <property type="entry name" value="Choice_anch_I"/>
</dbReference>
<dbReference type="InterPro" id="IPR015943">
    <property type="entry name" value="WD40/YVTN_repeat-like_dom_sf"/>
</dbReference>
<reference evidence="2" key="1">
    <citation type="submission" date="2014-06" db="EMBL/GenBank/DDBJ databases">
        <title>Key roles for freshwater Actinobacteria revealed by deep metagenomic sequencing.</title>
        <authorList>
            <person name="Ghai R."/>
            <person name="Mizuno C.M."/>
            <person name="Picazo A."/>
            <person name="Camacho A."/>
            <person name="Rodriguez-Valera F."/>
        </authorList>
    </citation>
    <scope>NUCLEOTIDE SEQUENCE</scope>
</reference>
<evidence type="ECO:0000259" key="1">
    <source>
        <dbReference type="Pfam" id="PF22494"/>
    </source>
</evidence>
<accession>A0A094QB98</accession>
<dbReference type="NCBIfam" id="NF038117">
    <property type="entry name" value="choice_anch_I"/>
    <property type="match status" value="1"/>
</dbReference>
<protein>
    <recommendedName>
        <fullName evidence="1">Choice-of-anchor I domain-containing protein</fullName>
    </recommendedName>
</protein>